<dbReference type="CDD" id="cd00349">
    <property type="entry name" value="Ribosomal_L11"/>
    <property type="match status" value="1"/>
</dbReference>
<dbReference type="NCBIfam" id="TIGR01632">
    <property type="entry name" value="L11_bact"/>
    <property type="match status" value="1"/>
</dbReference>
<dbReference type="Pfam" id="PF00298">
    <property type="entry name" value="Ribosomal_L11"/>
    <property type="match status" value="1"/>
</dbReference>
<dbReference type="SMART" id="SM00649">
    <property type="entry name" value="RL11"/>
    <property type="match status" value="1"/>
</dbReference>
<dbReference type="Proteomes" id="UP001190700">
    <property type="component" value="Unassembled WGS sequence"/>
</dbReference>
<dbReference type="PANTHER" id="PTHR11661">
    <property type="entry name" value="60S RIBOSOMAL PROTEIN L12"/>
    <property type="match status" value="1"/>
</dbReference>
<dbReference type="PROSITE" id="PS00359">
    <property type="entry name" value="RIBOSOMAL_L11"/>
    <property type="match status" value="1"/>
</dbReference>
<keyword evidence="13" id="KW-1185">Reference proteome</keyword>
<dbReference type="InterPro" id="IPR020785">
    <property type="entry name" value="Ribosomal_uL11_CS"/>
</dbReference>
<keyword evidence="5 9" id="KW-0687">Ribonucleoprotein</keyword>
<evidence type="ECO:0000313" key="12">
    <source>
        <dbReference type="EMBL" id="KAK3254815.1"/>
    </source>
</evidence>
<evidence type="ECO:0000256" key="8">
    <source>
        <dbReference type="ARBA" id="ARBA00082752"/>
    </source>
</evidence>
<accession>A0AAE0F858</accession>
<dbReference type="PANTHER" id="PTHR11661:SF1">
    <property type="entry name" value="LARGE RIBOSOMAL SUBUNIT PROTEIN UL11M"/>
    <property type="match status" value="1"/>
</dbReference>
<evidence type="ECO:0000256" key="6">
    <source>
        <dbReference type="ARBA" id="ARBA00035540"/>
    </source>
</evidence>
<comment type="similarity">
    <text evidence="1 9">Belongs to the universal ribosomal protein uL11 family.</text>
</comment>
<dbReference type="EMBL" id="LGRX02023170">
    <property type="protein sequence ID" value="KAK3254815.1"/>
    <property type="molecule type" value="Genomic_DNA"/>
</dbReference>
<keyword evidence="3" id="KW-0694">RNA-binding</keyword>
<dbReference type="HAMAP" id="MF_00736">
    <property type="entry name" value="Ribosomal_uL11"/>
    <property type="match status" value="1"/>
</dbReference>
<evidence type="ECO:0000256" key="4">
    <source>
        <dbReference type="ARBA" id="ARBA00022980"/>
    </source>
</evidence>
<evidence type="ECO:0000256" key="7">
    <source>
        <dbReference type="ARBA" id="ARBA00068991"/>
    </source>
</evidence>
<sequence length="225" mass="22791">MAATQSLSLNRATCSARVSASGSKTTGAQALRTVAPKTSLTSSFTSSTSDRFLGSSVGISTVAKPSARGPQRMVTTCAAKVTGFIKLALEAGKASPAPPVGPALGAQGVNIMAFCKEYNAKTADKAGTVIPVEITVFADKSFTFIMKTPPASILLKKAAGIPKGAANGTTENMGSVTAAQLKEIAEIKMPDLNCNDVDAAMKVVGGTAANMGIQIEGWSMEGGTA</sequence>
<evidence type="ECO:0000256" key="9">
    <source>
        <dbReference type="RuleBase" id="RU003978"/>
    </source>
</evidence>
<evidence type="ECO:0000256" key="5">
    <source>
        <dbReference type="ARBA" id="ARBA00023274"/>
    </source>
</evidence>
<dbReference type="GO" id="GO:0003735">
    <property type="term" value="F:structural constituent of ribosome"/>
    <property type="evidence" value="ECO:0007669"/>
    <property type="project" value="InterPro"/>
</dbReference>
<dbReference type="InterPro" id="IPR000911">
    <property type="entry name" value="Ribosomal_uL11"/>
</dbReference>
<dbReference type="GO" id="GO:0006412">
    <property type="term" value="P:translation"/>
    <property type="evidence" value="ECO:0007669"/>
    <property type="project" value="InterPro"/>
</dbReference>
<evidence type="ECO:0000313" key="13">
    <source>
        <dbReference type="Proteomes" id="UP001190700"/>
    </source>
</evidence>
<feature type="domain" description="Large ribosomal subunit protein uL11 C-terminal" evidence="10">
    <location>
        <begin position="147"/>
        <end position="215"/>
    </location>
</feature>
<proteinExistence type="inferred from homology"/>
<name>A0AAE0F858_9CHLO</name>
<dbReference type="FunFam" id="1.10.10.250:FF:000001">
    <property type="entry name" value="50S ribosomal protein L11"/>
    <property type="match status" value="1"/>
</dbReference>
<dbReference type="SUPFAM" id="SSF46906">
    <property type="entry name" value="Ribosomal protein L11, C-terminal domain"/>
    <property type="match status" value="1"/>
</dbReference>
<dbReference type="InterPro" id="IPR036796">
    <property type="entry name" value="Ribosomal_uL11_N_sf"/>
</dbReference>
<keyword evidence="4 9" id="KW-0689">Ribosomal protein</keyword>
<dbReference type="InterPro" id="IPR036769">
    <property type="entry name" value="Ribosomal_uL11_C_sf"/>
</dbReference>
<dbReference type="Gene3D" id="1.10.10.250">
    <property type="entry name" value="Ribosomal protein L11, C-terminal domain"/>
    <property type="match status" value="1"/>
</dbReference>
<organism evidence="12 13">
    <name type="scientific">Cymbomonas tetramitiformis</name>
    <dbReference type="NCBI Taxonomy" id="36881"/>
    <lineage>
        <taxon>Eukaryota</taxon>
        <taxon>Viridiplantae</taxon>
        <taxon>Chlorophyta</taxon>
        <taxon>Pyramimonadophyceae</taxon>
        <taxon>Pyramimonadales</taxon>
        <taxon>Pyramimonadaceae</taxon>
        <taxon>Cymbomonas</taxon>
    </lineage>
</organism>
<dbReference type="InterPro" id="IPR020783">
    <property type="entry name" value="Ribosomal_uL11_C"/>
</dbReference>
<feature type="domain" description="Large ribosomal subunit protein uL11 N-terminal" evidence="11">
    <location>
        <begin position="85"/>
        <end position="142"/>
    </location>
</feature>
<protein>
    <recommendedName>
        <fullName evidence="7">Large ribosomal subunit protein uL11c</fullName>
    </recommendedName>
    <alternativeName>
        <fullName evidence="6">50S ribosomal protein L11, chloroplastic</fullName>
    </alternativeName>
    <alternativeName>
        <fullName evidence="8">CL11</fullName>
    </alternativeName>
</protein>
<evidence type="ECO:0000256" key="3">
    <source>
        <dbReference type="ARBA" id="ARBA00022884"/>
    </source>
</evidence>
<dbReference type="InterPro" id="IPR006519">
    <property type="entry name" value="Ribosomal_uL11_bac-typ"/>
</dbReference>
<evidence type="ECO:0000256" key="2">
    <source>
        <dbReference type="ARBA" id="ARBA00022730"/>
    </source>
</evidence>
<gene>
    <name evidence="12" type="ORF">CYMTET_35986</name>
</gene>
<dbReference type="Gene3D" id="3.30.1550.10">
    <property type="entry name" value="Ribosomal protein L11/L12, N-terminal domain"/>
    <property type="match status" value="1"/>
</dbReference>
<dbReference type="GO" id="GO:0070180">
    <property type="term" value="F:large ribosomal subunit rRNA binding"/>
    <property type="evidence" value="ECO:0007669"/>
    <property type="project" value="TreeGrafter"/>
</dbReference>
<keyword evidence="2" id="KW-0699">rRNA-binding</keyword>
<comment type="caution">
    <text evidence="12">The sequence shown here is derived from an EMBL/GenBank/DDBJ whole genome shotgun (WGS) entry which is preliminary data.</text>
</comment>
<dbReference type="Pfam" id="PF03946">
    <property type="entry name" value="Ribosomal_L11_N"/>
    <property type="match status" value="1"/>
</dbReference>
<evidence type="ECO:0000259" key="11">
    <source>
        <dbReference type="Pfam" id="PF03946"/>
    </source>
</evidence>
<dbReference type="SUPFAM" id="SSF54747">
    <property type="entry name" value="Ribosomal L11/L12e N-terminal domain"/>
    <property type="match status" value="1"/>
</dbReference>
<dbReference type="FunFam" id="3.30.1550.10:FF:000001">
    <property type="entry name" value="50S ribosomal protein L11"/>
    <property type="match status" value="1"/>
</dbReference>
<dbReference type="GO" id="GO:0022625">
    <property type="term" value="C:cytosolic large ribosomal subunit"/>
    <property type="evidence" value="ECO:0007669"/>
    <property type="project" value="TreeGrafter"/>
</dbReference>
<evidence type="ECO:0000256" key="1">
    <source>
        <dbReference type="ARBA" id="ARBA00010537"/>
    </source>
</evidence>
<dbReference type="AlphaFoldDB" id="A0AAE0F858"/>
<dbReference type="InterPro" id="IPR020784">
    <property type="entry name" value="Ribosomal_uL11_N"/>
</dbReference>
<evidence type="ECO:0000259" key="10">
    <source>
        <dbReference type="Pfam" id="PF00298"/>
    </source>
</evidence>
<reference evidence="12 13" key="1">
    <citation type="journal article" date="2015" name="Genome Biol. Evol.">
        <title>Comparative Genomics of a Bacterivorous Green Alga Reveals Evolutionary Causalities and Consequences of Phago-Mixotrophic Mode of Nutrition.</title>
        <authorList>
            <person name="Burns J.A."/>
            <person name="Paasch A."/>
            <person name="Narechania A."/>
            <person name="Kim E."/>
        </authorList>
    </citation>
    <scope>NUCLEOTIDE SEQUENCE [LARGE SCALE GENOMIC DNA]</scope>
    <source>
        <strain evidence="12 13">PLY_AMNH</strain>
    </source>
</reference>